<dbReference type="GO" id="GO:0016747">
    <property type="term" value="F:acyltransferase activity, transferring groups other than amino-acyl groups"/>
    <property type="evidence" value="ECO:0007669"/>
    <property type="project" value="InterPro"/>
</dbReference>
<evidence type="ECO:0000313" key="5">
    <source>
        <dbReference type="Proteomes" id="UP000239366"/>
    </source>
</evidence>
<feature type="domain" description="N-acetyltransferase" evidence="3">
    <location>
        <begin position="2"/>
        <end position="150"/>
    </location>
</feature>
<dbReference type="PANTHER" id="PTHR43877:SF2">
    <property type="entry name" value="AMINOALKYLPHOSPHONATE N-ACETYLTRANSFERASE-RELATED"/>
    <property type="match status" value="1"/>
</dbReference>
<dbReference type="Gene3D" id="3.40.630.30">
    <property type="match status" value="1"/>
</dbReference>
<dbReference type="CDD" id="cd04301">
    <property type="entry name" value="NAT_SF"/>
    <property type="match status" value="1"/>
</dbReference>
<reference evidence="5" key="1">
    <citation type="submission" date="2016-11" db="EMBL/GenBank/DDBJ databases">
        <title>Trade-off between light-utilization and light-protection in marine flavobacteria.</title>
        <authorList>
            <person name="Kumagai Y."/>
            <person name="Yoshizawa S."/>
            <person name="Kogure K."/>
        </authorList>
    </citation>
    <scope>NUCLEOTIDE SEQUENCE [LARGE SCALE GENOMIC DNA]</scope>
    <source>
        <strain evidence="5">SG-18</strain>
    </source>
</reference>
<evidence type="ECO:0000256" key="2">
    <source>
        <dbReference type="ARBA" id="ARBA00023315"/>
    </source>
</evidence>
<evidence type="ECO:0000256" key="1">
    <source>
        <dbReference type="ARBA" id="ARBA00022679"/>
    </source>
</evidence>
<dbReference type="InterPro" id="IPR000182">
    <property type="entry name" value="GNAT_dom"/>
</dbReference>
<dbReference type="EMBL" id="MQVX01000001">
    <property type="protein sequence ID" value="PQJ14843.1"/>
    <property type="molecule type" value="Genomic_DNA"/>
</dbReference>
<keyword evidence="5" id="KW-1185">Reference proteome</keyword>
<dbReference type="RefSeq" id="WP_105000484.1">
    <property type="nucleotide sequence ID" value="NZ_MQVX01000001.1"/>
</dbReference>
<protein>
    <submittedName>
        <fullName evidence="4">GNAT family N-acetyltransferase</fullName>
    </submittedName>
</protein>
<evidence type="ECO:0000313" key="4">
    <source>
        <dbReference type="EMBL" id="PQJ14843.1"/>
    </source>
</evidence>
<accession>A0A2S7T4L0</accession>
<dbReference type="AlphaFoldDB" id="A0A2S7T4L0"/>
<proteinExistence type="predicted"/>
<evidence type="ECO:0000259" key="3">
    <source>
        <dbReference type="PROSITE" id="PS51186"/>
    </source>
</evidence>
<sequence length="150" mass="17493">MIGIRRATPDFLKELTELLHEYRLFYGQDSNKKNCKRFLKERLQKKDSVIFIGTYEGKPVGFTQLYSSYSTVSLKPLLILNDLFVHPDYRNKGVAKALLEEAKTHCIFEKNKGLSLETALDNPAQKLYESLGWIKDEAMLHYFWTNPEKN</sequence>
<dbReference type="InterPro" id="IPR016181">
    <property type="entry name" value="Acyl_CoA_acyltransferase"/>
</dbReference>
<dbReference type="OrthoDB" id="9792929at2"/>
<keyword evidence="1 4" id="KW-0808">Transferase</keyword>
<dbReference type="Proteomes" id="UP000239366">
    <property type="component" value="Unassembled WGS sequence"/>
</dbReference>
<dbReference type="SUPFAM" id="SSF55729">
    <property type="entry name" value="Acyl-CoA N-acyltransferases (Nat)"/>
    <property type="match status" value="1"/>
</dbReference>
<dbReference type="PROSITE" id="PS51186">
    <property type="entry name" value="GNAT"/>
    <property type="match status" value="1"/>
</dbReference>
<dbReference type="PANTHER" id="PTHR43877">
    <property type="entry name" value="AMINOALKYLPHOSPHONATE N-ACETYLTRANSFERASE-RELATED-RELATED"/>
    <property type="match status" value="1"/>
</dbReference>
<organism evidence="4 5">
    <name type="scientific">Aureicoccus marinus</name>
    <dbReference type="NCBI Taxonomy" id="754435"/>
    <lineage>
        <taxon>Bacteria</taxon>
        <taxon>Pseudomonadati</taxon>
        <taxon>Bacteroidota</taxon>
        <taxon>Flavobacteriia</taxon>
        <taxon>Flavobacteriales</taxon>
        <taxon>Flavobacteriaceae</taxon>
        <taxon>Aureicoccus</taxon>
    </lineage>
</organism>
<gene>
    <name evidence="4" type="ORF">BST99_03025</name>
</gene>
<name>A0A2S7T4L0_9FLAO</name>
<dbReference type="Pfam" id="PF13508">
    <property type="entry name" value="Acetyltransf_7"/>
    <property type="match status" value="1"/>
</dbReference>
<keyword evidence="2" id="KW-0012">Acyltransferase</keyword>
<comment type="caution">
    <text evidence="4">The sequence shown here is derived from an EMBL/GenBank/DDBJ whole genome shotgun (WGS) entry which is preliminary data.</text>
</comment>
<dbReference type="InterPro" id="IPR050832">
    <property type="entry name" value="Bact_Acetyltransf"/>
</dbReference>